<dbReference type="SUPFAM" id="SSF51735">
    <property type="entry name" value="NAD(P)-binding Rossmann-fold domains"/>
    <property type="match status" value="1"/>
</dbReference>
<dbReference type="GO" id="GO:0003978">
    <property type="term" value="F:UDP-glucose 4-epimerase activity"/>
    <property type="evidence" value="ECO:0007669"/>
    <property type="project" value="UniProtKB-EC"/>
</dbReference>
<protein>
    <submittedName>
        <fullName evidence="4">UDP-glucose 4-epimerase</fullName>
        <ecNumber evidence="4">5.1.3.2</ecNumber>
    </submittedName>
</protein>
<name>A0A2P9HL05_9HYPH</name>
<dbReference type="InterPro" id="IPR001509">
    <property type="entry name" value="Epimerase_deHydtase"/>
</dbReference>
<dbReference type="Pfam" id="PF01370">
    <property type="entry name" value="Epimerase"/>
    <property type="match status" value="1"/>
</dbReference>
<gene>
    <name evidence="4" type="ORF">OHAE_642</name>
</gene>
<evidence type="ECO:0000259" key="3">
    <source>
        <dbReference type="Pfam" id="PF01370"/>
    </source>
</evidence>
<dbReference type="Proteomes" id="UP000246073">
    <property type="component" value="Unassembled WGS sequence"/>
</dbReference>
<accession>A0A2P9HL05</accession>
<reference evidence="5" key="1">
    <citation type="submission" date="2017-12" db="EMBL/GenBank/DDBJ databases">
        <authorList>
            <person name="Diaz M."/>
        </authorList>
    </citation>
    <scope>NUCLEOTIDE SEQUENCE [LARGE SCALE GENOMIC DNA]</scope>
    <source>
        <strain evidence="5">FI11154</strain>
    </source>
</reference>
<dbReference type="EMBL" id="OOFM01000005">
    <property type="protein sequence ID" value="SPL64775.1"/>
    <property type="molecule type" value="Genomic_DNA"/>
</dbReference>
<feature type="domain" description="NAD-dependent epimerase/dehydratase" evidence="3">
    <location>
        <begin position="3"/>
        <end position="219"/>
    </location>
</feature>
<dbReference type="AlphaFoldDB" id="A0A2P9HL05"/>
<evidence type="ECO:0000313" key="4">
    <source>
        <dbReference type="EMBL" id="SPL64775.1"/>
    </source>
</evidence>
<dbReference type="Gene3D" id="3.40.50.720">
    <property type="entry name" value="NAD(P)-binding Rossmann-like Domain"/>
    <property type="match status" value="1"/>
</dbReference>
<evidence type="ECO:0000256" key="2">
    <source>
        <dbReference type="ARBA" id="ARBA00007637"/>
    </source>
</evidence>
<dbReference type="InterPro" id="IPR036291">
    <property type="entry name" value="NAD(P)-bd_dom_sf"/>
</dbReference>
<comment type="similarity">
    <text evidence="2">Belongs to the NAD(P)-dependent epimerase/dehydratase family.</text>
</comment>
<dbReference type="RefSeq" id="WP_109368550.1">
    <property type="nucleotide sequence ID" value="NZ_OOFM01000005.1"/>
</dbReference>
<evidence type="ECO:0000256" key="1">
    <source>
        <dbReference type="ARBA" id="ARBA00005125"/>
    </source>
</evidence>
<organism evidence="4 5">
    <name type="scientific">Ochrobactrum soli</name>
    <dbReference type="NCBI Taxonomy" id="2448455"/>
    <lineage>
        <taxon>Bacteria</taxon>
        <taxon>Pseudomonadati</taxon>
        <taxon>Pseudomonadota</taxon>
        <taxon>Alphaproteobacteria</taxon>
        <taxon>Hyphomicrobiales</taxon>
        <taxon>Brucellaceae</taxon>
        <taxon>Brucella/Ochrobactrum group</taxon>
        <taxon>Ochrobactrum</taxon>
    </lineage>
</organism>
<sequence length="290" mass="31850">MKIMIIGARGFIGAHLKVFMAGFGEVVTASLSSFQNGDRQQNFAQLFSSVRPDVCINCSGAAHVPSSFKDPLSDFEMNTASVYEMLAAIKQHSPETRFVHLSSAAVYGNPVCLPIAEDAPLCPVSPYGYHKRAAEQFCQEFSQIYGVRSVSLRIFSAYGPGLRKQLLWDTYCKWRDSPEVKLFGTGDETRDFIFIDDVCEAILAVIKRAQFKGENINVASGVAVSIREIVTMLLQELGGSKLAFFEGCKREGDPDSWRADIGTLAALGFNNKTPIINGIKATAQWLKEQG</sequence>
<dbReference type="PANTHER" id="PTHR43000">
    <property type="entry name" value="DTDP-D-GLUCOSE 4,6-DEHYDRATASE-RELATED"/>
    <property type="match status" value="1"/>
</dbReference>
<proteinExistence type="inferred from homology"/>
<comment type="pathway">
    <text evidence="1">Bacterial outer membrane biogenesis; LPS O-antigen biosynthesis.</text>
</comment>
<evidence type="ECO:0000313" key="5">
    <source>
        <dbReference type="Proteomes" id="UP000246073"/>
    </source>
</evidence>
<dbReference type="EC" id="5.1.3.2" evidence="4"/>
<keyword evidence="4" id="KW-0413">Isomerase</keyword>